<evidence type="ECO:0000256" key="1">
    <source>
        <dbReference type="ARBA" id="ARBA00004496"/>
    </source>
</evidence>
<evidence type="ECO:0000256" key="6">
    <source>
        <dbReference type="RuleBase" id="RU000507"/>
    </source>
</evidence>
<dbReference type="SUPFAM" id="SSF52821">
    <property type="entry name" value="Rhodanese/Cell cycle control phosphatase"/>
    <property type="match status" value="2"/>
</dbReference>
<dbReference type="RefSeq" id="WP_035084011.1">
    <property type="nucleotide sequence ID" value="NZ_JQGC01000013.1"/>
</dbReference>
<feature type="domain" description="Rhodanese" evidence="7">
    <location>
        <begin position="19"/>
        <end position="133"/>
    </location>
</feature>
<dbReference type="GO" id="GO:0004792">
    <property type="term" value="F:thiosulfate-cyanide sulfurtransferase activity"/>
    <property type="evidence" value="ECO:0007669"/>
    <property type="project" value="InterPro"/>
</dbReference>
<dbReference type="GO" id="GO:0005737">
    <property type="term" value="C:cytoplasm"/>
    <property type="evidence" value="ECO:0007669"/>
    <property type="project" value="UniProtKB-SubCell"/>
</dbReference>
<keyword evidence="3 6" id="KW-0808">Transferase</keyword>
<dbReference type="GO" id="GO:0016784">
    <property type="term" value="F:3-mercaptopyruvate sulfurtransferase activity"/>
    <property type="evidence" value="ECO:0007669"/>
    <property type="project" value="UniProtKB-EC"/>
</dbReference>
<keyword evidence="4" id="KW-0677">Repeat</keyword>
<dbReference type="InterPro" id="IPR045078">
    <property type="entry name" value="TST/MPST-like"/>
</dbReference>
<gene>
    <name evidence="8" type="primary">sseA</name>
    <name evidence="8" type="ORF">JP75_14510</name>
</gene>
<dbReference type="Proteomes" id="UP000028981">
    <property type="component" value="Unassembled WGS sequence"/>
</dbReference>
<keyword evidence="8" id="KW-0670">Pyruvate</keyword>
<dbReference type="FunFam" id="3.40.250.10:FF:000001">
    <property type="entry name" value="Sulfurtransferase"/>
    <property type="match status" value="1"/>
</dbReference>
<dbReference type="InterPro" id="IPR036873">
    <property type="entry name" value="Rhodanese-like_dom_sf"/>
</dbReference>
<evidence type="ECO:0000256" key="4">
    <source>
        <dbReference type="ARBA" id="ARBA00022737"/>
    </source>
</evidence>
<dbReference type="CDD" id="cd01448">
    <property type="entry name" value="TST_Repeat_1"/>
    <property type="match status" value="1"/>
</dbReference>
<evidence type="ECO:0000256" key="3">
    <source>
        <dbReference type="ARBA" id="ARBA00022679"/>
    </source>
</evidence>
<dbReference type="EMBL" id="JQGC01000013">
    <property type="protein sequence ID" value="KFL30399.1"/>
    <property type="molecule type" value="Genomic_DNA"/>
</dbReference>
<sequence>MDNTFVTTEWLAAHLSDLNLVVVDASWHLPNASRNAQAEYLAGHIPGAVFFDIDGIADTTTNLPHMLPSPADFAHMVGALGIGSDMTVVIYDELGLFSAPRVWWTFRTFGAEKVHILSGGGPKWRAERRPLEAGLVTKRAANFDVKFHPSSVADFDLVRARSQDEAAQILDARPAQRFHAEVPEPRPGLRAGHIPNSRNIPVSLLSENGVLKSPEALAAIFAERGVDLSKPIITSCGSGVTASTLALALDQVGARTVAVYDGSWSEWGARPDAEVES</sequence>
<dbReference type="InterPro" id="IPR001307">
    <property type="entry name" value="Thiosulphate_STrfase_CS"/>
</dbReference>
<feature type="domain" description="Rhodanese" evidence="7">
    <location>
        <begin position="163"/>
        <end position="276"/>
    </location>
</feature>
<evidence type="ECO:0000313" key="8">
    <source>
        <dbReference type="EMBL" id="KFL30399.1"/>
    </source>
</evidence>
<reference evidence="8 9" key="1">
    <citation type="submission" date="2014-08" db="EMBL/GenBank/DDBJ databases">
        <authorList>
            <person name="Hassan Y.I."/>
            <person name="Lepp D."/>
            <person name="Zhou T."/>
        </authorList>
    </citation>
    <scope>NUCLEOTIDE SEQUENCE [LARGE SCALE GENOMIC DNA]</scope>
    <source>
        <strain evidence="8 9">IFO13584</strain>
    </source>
</reference>
<organism evidence="8 9">
    <name type="scientific">Devosia riboflavina</name>
    <dbReference type="NCBI Taxonomy" id="46914"/>
    <lineage>
        <taxon>Bacteria</taxon>
        <taxon>Pseudomonadati</taxon>
        <taxon>Pseudomonadota</taxon>
        <taxon>Alphaproteobacteria</taxon>
        <taxon>Hyphomicrobiales</taxon>
        <taxon>Devosiaceae</taxon>
        <taxon>Devosia</taxon>
    </lineage>
</organism>
<comment type="subcellular location">
    <subcellularLocation>
        <location evidence="1">Cytoplasm</location>
    </subcellularLocation>
</comment>
<name>A0A087M0J6_9HYPH</name>
<evidence type="ECO:0000259" key="7">
    <source>
        <dbReference type="PROSITE" id="PS50206"/>
    </source>
</evidence>
<dbReference type="PROSITE" id="PS00380">
    <property type="entry name" value="RHODANESE_1"/>
    <property type="match status" value="1"/>
</dbReference>
<evidence type="ECO:0000256" key="2">
    <source>
        <dbReference type="ARBA" id="ARBA00022490"/>
    </source>
</evidence>
<dbReference type="InterPro" id="IPR001763">
    <property type="entry name" value="Rhodanese-like_dom"/>
</dbReference>
<dbReference type="FunFam" id="3.40.250.10:FF:000015">
    <property type="entry name" value="Sulfurtransferase"/>
    <property type="match status" value="1"/>
</dbReference>
<comment type="caution">
    <text evidence="8">The sequence shown here is derived from an EMBL/GenBank/DDBJ whole genome shotgun (WGS) entry which is preliminary data.</text>
</comment>
<protein>
    <recommendedName>
        <fullName evidence="6">Sulfurtransferase</fullName>
    </recommendedName>
</protein>
<dbReference type="CDD" id="cd01449">
    <property type="entry name" value="TST_Repeat_2"/>
    <property type="match status" value="1"/>
</dbReference>
<keyword evidence="9" id="KW-1185">Reference proteome</keyword>
<dbReference type="OrthoDB" id="9781034at2"/>
<dbReference type="SMART" id="SM00450">
    <property type="entry name" value="RHOD"/>
    <property type="match status" value="2"/>
</dbReference>
<dbReference type="Pfam" id="PF00581">
    <property type="entry name" value="Rhodanese"/>
    <property type="match status" value="2"/>
</dbReference>
<proteinExistence type="predicted"/>
<keyword evidence="2" id="KW-0963">Cytoplasm</keyword>
<evidence type="ECO:0000256" key="5">
    <source>
        <dbReference type="ARBA" id="ARBA00051793"/>
    </source>
</evidence>
<dbReference type="PANTHER" id="PTHR11364">
    <property type="entry name" value="THIOSULFATE SULFERTANSFERASE"/>
    <property type="match status" value="1"/>
</dbReference>
<comment type="catalytic activity">
    <reaction evidence="5">
        <text>2-oxo-3-sulfanylpropanoate + [thioredoxin]-dithiol = [thioredoxin]-disulfide + hydrogen sulfide + pyruvate + H(+)</text>
        <dbReference type="Rhea" id="RHEA:21740"/>
        <dbReference type="Rhea" id="RHEA-COMP:10698"/>
        <dbReference type="Rhea" id="RHEA-COMP:10700"/>
        <dbReference type="ChEBI" id="CHEBI:15361"/>
        <dbReference type="ChEBI" id="CHEBI:15378"/>
        <dbReference type="ChEBI" id="CHEBI:29919"/>
        <dbReference type="ChEBI" id="CHEBI:29950"/>
        <dbReference type="ChEBI" id="CHEBI:50058"/>
        <dbReference type="ChEBI" id="CHEBI:57678"/>
        <dbReference type="EC" id="2.8.1.2"/>
    </reaction>
    <physiologicalReaction direction="left-to-right" evidence="5">
        <dbReference type="Rhea" id="RHEA:21741"/>
    </physiologicalReaction>
</comment>
<dbReference type="AlphaFoldDB" id="A0A087M0J6"/>
<dbReference type="NCBIfam" id="NF008557">
    <property type="entry name" value="PRK11493.1"/>
    <property type="match status" value="1"/>
</dbReference>
<dbReference type="Gene3D" id="3.40.250.10">
    <property type="entry name" value="Rhodanese-like domain"/>
    <property type="match status" value="2"/>
</dbReference>
<dbReference type="PROSITE" id="PS50206">
    <property type="entry name" value="RHODANESE_3"/>
    <property type="match status" value="2"/>
</dbReference>
<dbReference type="STRING" id="46914.JP75_14510"/>
<dbReference type="PANTHER" id="PTHR11364:SF27">
    <property type="entry name" value="SULFURTRANSFERASE"/>
    <property type="match status" value="1"/>
</dbReference>
<accession>A0A087M0J6</accession>
<dbReference type="PROSITE" id="PS00683">
    <property type="entry name" value="RHODANESE_2"/>
    <property type="match status" value="1"/>
</dbReference>
<evidence type="ECO:0000313" key="9">
    <source>
        <dbReference type="Proteomes" id="UP000028981"/>
    </source>
</evidence>